<evidence type="ECO:0000259" key="7">
    <source>
        <dbReference type="Pfam" id="PF00329"/>
    </source>
</evidence>
<keyword evidence="9" id="KW-1185">Reference proteome</keyword>
<dbReference type="GO" id="GO:0005886">
    <property type="term" value="C:plasma membrane"/>
    <property type="evidence" value="ECO:0007669"/>
    <property type="project" value="UniProtKB-SubCell"/>
</dbReference>
<comment type="function">
    <text evidence="3">NDH-1 shuttles electrons from NADH, via FMN and iron-sulfur (Fe-S) centers, to quinones in the respiratory chain. The immediate electron acceptor for the enzyme in this species is believed to be a menaquinone. Couples the redox reaction to proton translocation (for every two electrons transferred, four hydrogen ions are translocated across the cytoplasmic membrane), and thus conserves the redox energy in a proton gradient.</text>
</comment>
<dbReference type="GO" id="GO:0008137">
    <property type="term" value="F:NADH dehydrogenase (ubiquinone) activity"/>
    <property type="evidence" value="ECO:0007669"/>
    <property type="project" value="InterPro"/>
</dbReference>
<comment type="subcellular location">
    <subcellularLocation>
        <location evidence="3">Cell membrane</location>
        <topology evidence="3">Peripheral membrane protein</topology>
        <orientation evidence="3">Cytoplasmic side</orientation>
    </subcellularLocation>
</comment>
<dbReference type="Proteomes" id="UP000007523">
    <property type="component" value="Chromosome"/>
</dbReference>
<name>H6NT31_9BACL</name>
<evidence type="ECO:0000256" key="5">
    <source>
        <dbReference type="RuleBase" id="RU003582"/>
    </source>
</evidence>
<evidence type="ECO:0000256" key="2">
    <source>
        <dbReference type="ARBA" id="ARBA00022448"/>
    </source>
</evidence>
<keyword evidence="3 4" id="KW-1278">Translocase</keyword>
<dbReference type="SUPFAM" id="SSF143243">
    <property type="entry name" value="Nqo5-like"/>
    <property type="match status" value="1"/>
</dbReference>
<evidence type="ECO:0000256" key="6">
    <source>
        <dbReference type="SAM" id="MobiDB-lite"/>
    </source>
</evidence>
<organism evidence="8 9">
    <name type="scientific">Paenibacillus mucilaginosus 3016</name>
    <dbReference type="NCBI Taxonomy" id="1116391"/>
    <lineage>
        <taxon>Bacteria</taxon>
        <taxon>Bacillati</taxon>
        <taxon>Bacillota</taxon>
        <taxon>Bacilli</taxon>
        <taxon>Bacillales</taxon>
        <taxon>Paenibacillaceae</taxon>
        <taxon>Paenibacillus</taxon>
    </lineage>
</organism>
<keyword evidence="2 3" id="KW-0813">Transport</keyword>
<feature type="domain" description="NADH:ubiquinone oxidoreductase 30kDa subunit" evidence="7">
    <location>
        <begin position="264"/>
        <end position="380"/>
    </location>
</feature>
<dbReference type="Pfam" id="PF00329">
    <property type="entry name" value="Complex1_30kDa"/>
    <property type="match status" value="1"/>
</dbReference>
<feature type="compositionally biased region" description="Basic and acidic residues" evidence="6">
    <location>
        <begin position="191"/>
        <end position="206"/>
    </location>
</feature>
<dbReference type="HOGENOM" id="CLU_717363_0_0_9"/>
<feature type="compositionally biased region" description="Low complexity" evidence="6">
    <location>
        <begin position="166"/>
        <end position="190"/>
    </location>
</feature>
<keyword evidence="3" id="KW-0472">Membrane</keyword>
<dbReference type="EC" id="7.1.1.-" evidence="3"/>
<dbReference type="Gene3D" id="3.30.460.80">
    <property type="entry name" value="NADH:ubiquinone oxidoreductase, 30kDa subunit"/>
    <property type="match status" value="1"/>
</dbReference>
<dbReference type="STRING" id="1116391.PM3016_55"/>
<feature type="compositionally biased region" description="Low complexity" evidence="6">
    <location>
        <begin position="132"/>
        <end position="145"/>
    </location>
</feature>
<dbReference type="AlphaFoldDB" id="H6NT31"/>
<feature type="compositionally biased region" description="Basic and acidic residues" evidence="6">
    <location>
        <begin position="214"/>
        <end position="228"/>
    </location>
</feature>
<feature type="region of interest" description="Disordered" evidence="6">
    <location>
        <begin position="1"/>
        <end position="233"/>
    </location>
</feature>
<evidence type="ECO:0000313" key="8">
    <source>
        <dbReference type="EMBL" id="AFC27044.1"/>
    </source>
</evidence>
<protein>
    <recommendedName>
        <fullName evidence="3">NADH-quinone oxidoreductase subunit C</fullName>
        <ecNumber evidence="3">7.1.1.-</ecNumber>
    </recommendedName>
    <alternativeName>
        <fullName evidence="3">NADH dehydrogenase I subunit C</fullName>
    </alternativeName>
    <alternativeName>
        <fullName evidence="3">NDH-1 subunit C</fullName>
    </alternativeName>
</protein>
<proteinExistence type="inferred from homology"/>
<reference evidence="8 9" key="1">
    <citation type="journal article" date="2012" name="J. Bacteriol.">
        <title>Complete Genome Sequence of Paenibacillus mucilaginosus 3016, a Bacterium Functional as Microbial Fertilizer.</title>
        <authorList>
            <person name="Ma M."/>
            <person name="Wang Z."/>
            <person name="Li L."/>
            <person name="Jiang X."/>
            <person name="Guan D."/>
            <person name="Cao F."/>
            <person name="Chen H."/>
            <person name="Wang X."/>
            <person name="Shen D."/>
            <person name="Du B."/>
            <person name="Li J."/>
        </authorList>
    </citation>
    <scope>NUCLEOTIDE SEQUENCE [LARGE SCALE GENOMIC DNA]</scope>
    <source>
        <strain evidence="8 9">3016</strain>
    </source>
</reference>
<dbReference type="InterPro" id="IPR020396">
    <property type="entry name" value="NADH_UbQ_OxRdtase_CS"/>
</dbReference>
<gene>
    <name evidence="3" type="primary">nuoC</name>
    <name evidence="8" type="ORF">PM3016_55</name>
</gene>
<dbReference type="PANTHER" id="PTHR10884">
    <property type="entry name" value="NADH DEHYDROGENASE UBIQUINONE IRON-SULFUR PROTEIN 3"/>
    <property type="match status" value="1"/>
</dbReference>
<dbReference type="RefSeq" id="WP_014368082.1">
    <property type="nucleotide sequence ID" value="NC_016935.1"/>
</dbReference>
<comment type="subunit">
    <text evidence="3">NDH-1 is composed of 14 different subunits. Subunits NuoB, C, D, E, F, and G constitute the peripheral sector of the complex.</text>
</comment>
<evidence type="ECO:0000313" key="9">
    <source>
        <dbReference type="Proteomes" id="UP000007523"/>
    </source>
</evidence>
<dbReference type="GO" id="GO:0050136">
    <property type="term" value="F:NADH dehydrogenase (quinone) (non-electrogenic) activity"/>
    <property type="evidence" value="ECO:0007669"/>
    <property type="project" value="UniProtKB-UniRule"/>
</dbReference>
<dbReference type="InterPro" id="IPR037232">
    <property type="entry name" value="NADH_quin_OxRdtase_su_C/D-like"/>
</dbReference>
<evidence type="ECO:0000256" key="1">
    <source>
        <dbReference type="ARBA" id="ARBA00007569"/>
    </source>
</evidence>
<accession>H6NT31</accession>
<feature type="compositionally biased region" description="Basic and acidic residues" evidence="6">
    <location>
        <begin position="1"/>
        <end position="21"/>
    </location>
</feature>
<dbReference type="InterPro" id="IPR010218">
    <property type="entry name" value="NADH_DH_suC"/>
</dbReference>
<evidence type="ECO:0000256" key="4">
    <source>
        <dbReference type="RuleBase" id="RU003456"/>
    </source>
</evidence>
<sequence length="385" mass="40872">MSDEEKKAKDGDTPERKDDRGLGFTSEGGGFITAEDTAGNTKVGDSAGGGEGEAQNSGKPGTVDPHSEARTFGEPEEGEERQGNTTPGVKAPLMSGEPRIAEGAALAKAGGAGEPPGGYADVPKAEGKEPEGGAAEAPKSAADAPNSAADTEREAKVKAAAEARAARLAAKAAQTAEAGDAPAAERAAPTDAEKEAKAKAAAETRAARASARAAKPEGAEPEAPKEPSPKQPLLDRLTAILKEFREGIVEDAVVNEKGGHIPTVYIKAEAWPETADMLRTHPELGLHYLRNVSGVDMETHMEVVYHFISLEHKQDYCFKVKTDRENPSIPSITPIFPTADWNEREIYDLFGIDFPGHPDLRRIMMADDWVGHPLRKDYEPIDPEV</sequence>
<dbReference type="HAMAP" id="MF_01357">
    <property type="entry name" value="NDH1_NuoC"/>
    <property type="match status" value="1"/>
</dbReference>
<dbReference type="KEGG" id="pmq:PM3016_55"/>
<dbReference type="PROSITE" id="PS00542">
    <property type="entry name" value="COMPLEX1_30K"/>
    <property type="match status" value="1"/>
</dbReference>
<dbReference type="InterPro" id="IPR001268">
    <property type="entry name" value="NADH_UbQ_OxRdtase_30kDa_su"/>
</dbReference>
<dbReference type="NCBIfam" id="TIGR01961">
    <property type="entry name" value="NuoC_fam"/>
    <property type="match status" value="1"/>
</dbReference>
<comment type="catalytic activity">
    <reaction evidence="3 5">
        <text>a quinone + NADH + 5 H(+)(in) = a quinol + NAD(+) + 4 H(+)(out)</text>
        <dbReference type="Rhea" id="RHEA:57888"/>
        <dbReference type="ChEBI" id="CHEBI:15378"/>
        <dbReference type="ChEBI" id="CHEBI:24646"/>
        <dbReference type="ChEBI" id="CHEBI:57540"/>
        <dbReference type="ChEBI" id="CHEBI:57945"/>
        <dbReference type="ChEBI" id="CHEBI:132124"/>
    </reaction>
</comment>
<keyword evidence="3 5" id="KW-0874">Quinone</keyword>
<evidence type="ECO:0000256" key="3">
    <source>
        <dbReference type="HAMAP-Rule" id="MF_01357"/>
    </source>
</evidence>
<dbReference type="EMBL" id="CP003235">
    <property type="protein sequence ID" value="AFC27044.1"/>
    <property type="molecule type" value="Genomic_DNA"/>
</dbReference>
<comment type="similarity">
    <text evidence="1 3 4">Belongs to the complex I 30 kDa subunit family.</text>
</comment>
<keyword evidence="3 4" id="KW-0520">NAD</keyword>
<dbReference type="GO" id="GO:0048038">
    <property type="term" value="F:quinone binding"/>
    <property type="evidence" value="ECO:0007669"/>
    <property type="project" value="UniProtKB-KW"/>
</dbReference>
<keyword evidence="3" id="KW-1003">Cell membrane</keyword>
<dbReference type="PANTHER" id="PTHR10884:SF14">
    <property type="entry name" value="NADH DEHYDROGENASE [UBIQUINONE] IRON-SULFUR PROTEIN 3, MITOCHONDRIAL"/>
    <property type="match status" value="1"/>
</dbReference>
<feature type="compositionally biased region" description="Basic and acidic residues" evidence="6">
    <location>
        <begin position="150"/>
        <end position="165"/>
    </location>
</feature>